<accession>A0A9P0KFN1</accession>
<gene>
    <name evidence="1" type="ORF">ACAOBT_LOCUS10458</name>
</gene>
<reference evidence="1" key="1">
    <citation type="submission" date="2022-03" db="EMBL/GenBank/DDBJ databases">
        <authorList>
            <person name="Sayadi A."/>
        </authorList>
    </citation>
    <scope>NUCLEOTIDE SEQUENCE</scope>
</reference>
<keyword evidence="2" id="KW-1185">Reference proteome</keyword>
<protein>
    <submittedName>
        <fullName evidence="1">Uncharacterized protein</fullName>
    </submittedName>
</protein>
<dbReference type="EMBL" id="CAKOFQ010006806">
    <property type="protein sequence ID" value="CAH1973269.1"/>
    <property type="molecule type" value="Genomic_DNA"/>
</dbReference>
<sequence>MGVVNAWRLYQQANDEPMALLDFQRNIVRHYLACHAKAKFYIRPCQPAQLPEILMIEATELANKWNIQQEFRQKRQPKVEKRFDELLKELKQEYEARLKKIVKTGLNAINIARAVNSFAIPILTYSFGLVKWSDTELQQLDRKTRTTITKNILNHPKSAGQRVNLPRHLGGRGFINIRQMHNKQMSKMKAYFAHFRIATSNTDWSGISSAIRVENTTIEFASRRVAAFVL</sequence>
<dbReference type="PANTHER" id="PTHR35450:SF2">
    <property type="entry name" value="REVERSE TRANSCRIPTASE DOMAIN-CONTAINING PROTEIN"/>
    <property type="match status" value="1"/>
</dbReference>
<evidence type="ECO:0000313" key="1">
    <source>
        <dbReference type="EMBL" id="CAH1973269.1"/>
    </source>
</evidence>
<comment type="caution">
    <text evidence="1">The sequence shown here is derived from an EMBL/GenBank/DDBJ whole genome shotgun (WGS) entry which is preliminary data.</text>
</comment>
<organism evidence="1 2">
    <name type="scientific">Acanthoscelides obtectus</name>
    <name type="common">Bean weevil</name>
    <name type="synonym">Bruchus obtectus</name>
    <dbReference type="NCBI Taxonomy" id="200917"/>
    <lineage>
        <taxon>Eukaryota</taxon>
        <taxon>Metazoa</taxon>
        <taxon>Ecdysozoa</taxon>
        <taxon>Arthropoda</taxon>
        <taxon>Hexapoda</taxon>
        <taxon>Insecta</taxon>
        <taxon>Pterygota</taxon>
        <taxon>Neoptera</taxon>
        <taxon>Endopterygota</taxon>
        <taxon>Coleoptera</taxon>
        <taxon>Polyphaga</taxon>
        <taxon>Cucujiformia</taxon>
        <taxon>Chrysomeloidea</taxon>
        <taxon>Chrysomelidae</taxon>
        <taxon>Bruchinae</taxon>
        <taxon>Bruchini</taxon>
        <taxon>Acanthoscelides</taxon>
    </lineage>
</organism>
<proteinExistence type="predicted"/>
<dbReference type="AlphaFoldDB" id="A0A9P0KFN1"/>
<dbReference type="OrthoDB" id="6761232at2759"/>
<dbReference type="Proteomes" id="UP001152888">
    <property type="component" value="Unassembled WGS sequence"/>
</dbReference>
<name>A0A9P0KFN1_ACAOB</name>
<dbReference type="PANTHER" id="PTHR35450">
    <property type="entry name" value="REVERSE TRANSCRIPTASE DOMAIN-CONTAINING PROTEIN"/>
    <property type="match status" value="1"/>
</dbReference>
<evidence type="ECO:0000313" key="2">
    <source>
        <dbReference type="Proteomes" id="UP001152888"/>
    </source>
</evidence>